<feature type="compositionally biased region" description="Acidic residues" evidence="1">
    <location>
        <begin position="133"/>
        <end position="146"/>
    </location>
</feature>
<sequence>MAASDQEHGLFGITASVQNHGLLARPRDQFADPPPPYQRQAPPQPESPPLPFAELLARYKEERFQLEMKWRSSMPCSQFMYQYREAYESLSRGGTYHERAEQSVRMSWEEQGIWREEWNNAKPGSKWKHEEPLEIEGESGSEWDSDIETHISPSRSSSRGSRKKTSRRQPERYWKFQRQADWKQELNPGPPVLDSPRFNPIFNARDARAQSERRQLRENWRQTPLAPIPHDISGLAYERLKSAWVKRGIWDDRWGVLPGKCWQHEQPLEEFLDEKLGRPPSLVQEEPPSPRRREAQRRLQNTESSVVNQPSPFSQEAPRTYLFGRPPTSNEQTANSQTPRPSSQPQYLGLFAGIYPLQAPVEEAPRPFVFSFAAASNQPASLFESSDSDDENNTEDEVPDRQIVESSLQLGEQANSCPDLFGQESRSISLSSDSTQPVTVIPSIELEREGQEPAGSISSFSLEPNQRVVGSDAPELLNTIAHPAPSASNLQGLNTTGREGGQSFSRDGLQHNNMQTLAKGKTGQGRVNKALGLVKPMKVAKSRNRSWAASLRKLRAALISPKVQLSGSGHDIQAGPSEAIPEAPESDRQGKLRKKSNL</sequence>
<feature type="region of interest" description="Disordered" evidence="1">
    <location>
        <begin position="273"/>
        <end position="347"/>
    </location>
</feature>
<name>A0ABR0SVG3_9HYPO</name>
<dbReference type="Proteomes" id="UP001338125">
    <property type="component" value="Unassembled WGS sequence"/>
</dbReference>
<feature type="region of interest" description="Disordered" evidence="1">
    <location>
        <begin position="22"/>
        <end position="51"/>
    </location>
</feature>
<feature type="region of interest" description="Disordered" evidence="1">
    <location>
        <begin position="122"/>
        <end position="170"/>
    </location>
</feature>
<feature type="compositionally biased region" description="Polar residues" evidence="1">
    <location>
        <begin position="486"/>
        <end position="508"/>
    </location>
</feature>
<keyword evidence="3" id="KW-1185">Reference proteome</keyword>
<feature type="compositionally biased region" description="Pro residues" evidence="1">
    <location>
        <begin position="32"/>
        <end position="51"/>
    </location>
</feature>
<dbReference type="EMBL" id="JAVFKD010000004">
    <property type="protein sequence ID" value="KAK5996097.1"/>
    <property type="molecule type" value="Genomic_DNA"/>
</dbReference>
<protein>
    <submittedName>
        <fullName evidence="2">Uncharacterized protein</fullName>
    </submittedName>
</protein>
<evidence type="ECO:0000256" key="1">
    <source>
        <dbReference type="SAM" id="MobiDB-lite"/>
    </source>
</evidence>
<feature type="region of interest" description="Disordered" evidence="1">
    <location>
        <begin position="381"/>
        <end position="400"/>
    </location>
</feature>
<feature type="compositionally biased region" description="Acidic residues" evidence="1">
    <location>
        <begin position="386"/>
        <end position="398"/>
    </location>
</feature>
<organism evidence="2 3">
    <name type="scientific">Cladobotryum mycophilum</name>
    <dbReference type="NCBI Taxonomy" id="491253"/>
    <lineage>
        <taxon>Eukaryota</taxon>
        <taxon>Fungi</taxon>
        <taxon>Dikarya</taxon>
        <taxon>Ascomycota</taxon>
        <taxon>Pezizomycotina</taxon>
        <taxon>Sordariomycetes</taxon>
        <taxon>Hypocreomycetidae</taxon>
        <taxon>Hypocreales</taxon>
        <taxon>Hypocreaceae</taxon>
        <taxon>Cladobotryum</taxon>
    </lineage>
</organism>
<gene>
    <name evidence="2" type="ORF">PT974_04524</name>
</gene>
<feature type="compositionally biased region" description="Polar residues" evidence="1">
    <location>
        <begin position="327"/>
        <end position="346"/>
    </location>
</feature>
<proteinExistence type="predicted"/>
<evidence type="ECO:0000313" key="3">
    <source>
        <dbReference type="Proteomes" id="UP001338125"/>
    </source>
</evidence>
<accession>A0ABR0SVG3</accession>
<reference evidence="2 3" key="1">
    <citation type="submission" date="2024-01" db="EMBL/GenBank/DDBJ databases">
        <title>Complete genome of Cladobotryum mycophilum ATHUM6906.</title>
        <authorList>
            <person name="Christinaki A.C."/>
            <person name="Myridakis A.I."/>
            <person name="Kouvelis V.N."/>
        </authorList>
    </citation>
    <scope>NUCLEOTIDE SEQUENCE [LARGE SCALE GENOMIC DNA]</scope>
    <source>
        <strain evidence="2 3">ATHUM6906</strain>
    </source>
</reference>
<feature type="compositionally biased region" description="Polar residues" evidence="1">
    <location>
        <begin position="298"/>
        <end position="314"/>
    </location>
</feature>
<feature type="compositionally biased region" description="Basic and acidic residues" evidence="1">
    <location>
        <begin position="288"/>
        <end position="297"/>
    </location>
</feature>
<feature type="region of interest" description="Disordered" evidence="1">
    <location>
        <begin position="562"/>
        <end position="598"/>
    </location>
</feature>
<evidence type="ECO:0000313" key="2">
    <source>
        <dbReference type="EMBL" id="KAK5996097.1"/>
    </source>
</evidence>
<comment type="caution">
    <text evidence="2">The sequence shown here is derived from an EMBL/GenBank/DDBJ whole genome shotgun (WGS) entry which is preliminary data.</text>
</comment>
<feature type="region of interest" description="Disordered" evidence="1">
    <location>
        <begin position="483"/>
        <end position="508"/>
    </location>
</feature>